<feature type="compositionally biased region" description="Pro residues" evidence="1">
    <location>
        <begin position="46"/>
        <end position="56"/>
    </location>
</feature>
<organism evidence="2 3">
    <name type="scientific">Platysternon megacephalum</name>
    <name type="common">big-headed turtle</name>
    <dbReference type="NCBI Taxonomy" id="55544"/>
    <lineage>
        <taxon>Eukaryota</taxon>
        <taxon>Metazoa</taxon>
        <taxon>Chordata</taxon>
        <taxon>Craniata</taxon>
        <taxon>Vertebrata</taxon>
        <taxon>Euteleostomi</taxon>
        <taxon>Archelosauria</taxon>
        <taxon>Testudinata</taxon>
        <taxon>Testudines</taxon>
        <taxon>Cryptodira</taxon>
        <taxon>Durocryptodira</taxon>
        <taxon>Testudinoidea</taxon>
        <taxon>Platysternidae</taxon>
        <taxon>Platysternon</taxon>
    </lineage>
</organism>
<reference evidence="2 3" key="1">
    <citation type="submission" date="2019-04" db="EMBL/GenBank/DDBJ databases">
        <title>Draft genome of the big-headed turtle Platysternon megacephalum.</title>
        <authorList>
            <person name="Gong S."/>
        </authorList>
    </citation>
    <scope>NUCLEOTIDE SEQUENCE [LARGE SCALE GENOMIC DNA]</scope>
    <source>
        <strain evidence="2">DO16091913</strain>
        <tissue evidence="2">Muscle</tissue>
    </source>
</reference>
<dbReference type="Proteomes" id="UP000297703">
    <property type="component" value="Unassembled WGS sequence"/>
</dbReference>
<evidence type="ECO:0000313" key="2">
    <source>
        <dbReference type="EMBL" id="TFJ98746.1"/>
    </source>
</evidence>
<feature type="region of interest" description="Disordered" evidence="1">
    <location>
        <begin position="1"/>
        <end position="63"/>
    </location>
</feature>
<feature type="compositionally biased region" description="Basic and acidic residues" evidence="1">
    <location>
        <begin position="28"/>
        <end position="45"/>
    </location>
</feature>
<gene>
    <name evidence="2" type="ORF">DR999_PMT19296</name>
</gene>
<sequence length="181" mass="20130">MPLPPPAAGKHETPEPPPEQPPPPRPPRALDGDRGDPAGRPRDEPPYAPAAPPGPRAEPAARMEEAAASAIVVRIGIPDLQQTKCMRLNPDVPVWVSKQRILCTLNHSLKDVLNYGLFQPAFNGRAGKFLDEERLLREYPLNPDTPVPYLEEEQQQMNEEDDIEPSGRPIRTSSFFIILIR</sequence>
<name>A0A4D9DND5_9SAUR</name>
<dbReference type="FunFam" id="3.10.20.90:FF:000029">
    <property type="entry name" value="SH3 and multiple ankyrin repeat domains protein 1"/>
    <property type="match status" value="1"/>
</dbReference>
<dbReference type="PANTHER" id="PTHR24135:SF4">
    <property type="entry name" value="SH3 AND MULTIPLE ANKYRIN REPEAT DOMAINS PROTEIN 3"/>
    <property type="match status" value="1"/>
</dbReference>
<evidence type="ECO:0000313" key="3">
    <source>
        <dbReference type="Proteomes" id="UP000297703"/>
    </source>
</evidence>
<comment type="caution">
    <text evidence="2">The sequence shown here is derived from an EMBL/GenBank/DDBJ whole genome shotgun (WGS) entry which is preliminary data.</text>
</comment>
<dbReference type="EMBL" id="QXTE01000371">
    <property type="protein sequence ID" value="TFJ98746.1"/>
    <property type="molecule type" value="Genomic_DNA"/>
</dbReference>
<dbReference type="AlphaFoldDB" id="A0A4D9DND5"/>
<proteinExistence type="predicted"/>
<dbReference type="GO" id="GO:0014069">
    <property type="term" value="C:postsynaptic density"/>
    <property type="evidence" value="ECO:0007669"/>
    <property type="project" value="TreeGrafter"/>
</dbReference>
<dbReference type="GO" id="GO:0045211">
    <property type="term" value="C:postsynaptic membrane"/>
    <property type="evidence" value="ECO:0007669"/>
    <property type="project" value="TreeGrafter"/>
</dbReference>
<reference evidence="2 3" key="2">
    <citation type="submission" date="2019-04" db="EMBL/GenBank/DDBJ databases">
        <title>The genome sequence of big-headed turtle.</title>
        <authorList>
            <person name="Gong S."/>
        </authorList>
    </citation>
    <scope>NUCLEOTIDE SEQUENCE [LARGE SCALE GENOMIC DNA]</scope>
    <source>
        <strain evidence="2">DO16091913</strain>
        <tissue evidence="2">Muscle</tissue>
    </source>
</reference>
<dbReference type="InterPro" id="IPR051569">
    <property type="entry name" value="SHANK"/>
</dbReference>
<evidence type="ECO:0000256" key="1">
    <source>
        <dbReference type="SAM" id="MobiDB-lite"/>
    </source>
</evidence>
<protein>
    <submittedName>
        <fullName evidence="2">RING finger protein 183</fullName>
    </submittedName>
</protein>
<feature type="compositionally biased region" description="Pro residues" evidence="1">
    <location>
        <begin position="15"/>
        <end position="27"/>
    </location>
</feature>
<keyword evidence="3" id="KW-1185">Reference proteome</keyword>
<accession>A0A4D9DND5</accession>
<dbReference type="GO" id="GO:0035255">
    <property type="term" value="F:ionotropic glutamate receptor binding"/>
    <property type="evidence" value="ECO:0007669"/>
    <property type="project" value="TreeGrafter"/>
</dbReference>
<dbReference type="GO" id="GO:0043197">
    <property type="term" value="C:dendritic spine"/>
    <property type="evidence" value="ECO:0007669"/>
    <property type="project" value="TreeGrafter"/>
</dbReference>
<dbReference type="OrthoDB" id="445896at2759"/>
<dbReference type="STRING" id="55544.A0A4D9DND5"/>
<dbReference type="GO" id="GO:0030160">
    <property type="term" value="F:synaptic receptor adaptor activity"/>
    <property type="evidence" value="ECO:0007669"/>
    <property type="project" value="TreeGrafter"/>
</dbReference>
<dbReference type="Gene3D" id="3.10.20.90">
    <property type="entry name" value="Phosphatidylinositol 3-kinase Catalytic Subunit, Chain A, domain 1"/>
    <property type="match status" value="1"/>
</dbReference>
<dbReference type="PANTHER" id="PTHR24135">
    <property type="entry name" value="SH3 AND MULTIPLE ANKYRIN REPEAT DOMAINS PROTEIN"/>
    <property type="match status" value="1"/>
</dbReference>